<keyword evidence="1" id="KW-0812">Transmembrane</keyword>
<evidence type="ECO:0008006" key="4">
    <source>
        <dbReference type="Google" id="ProtNLM"/>
    </source>
</evidence>
<sequence>MTSNAEPGPASGKESVGVSGPTRSLWLGLLKLSSAVSCGALVLTGVVAALLNGWTGVVSSSLGGLLVVVFFAISLLIGHFVGRNNPSGAVGLFVATYFVKVIGFAVVLFAVGAPDWLHGRWFVIGAVVAVVTWQAAEIYGFSKARLQIFNDPEPDSDRKSNGEQH</sequence>
<feature type="transmembrane region" description="Helical" evidence="1">
    <location>
        <begin position="57"/>
        <end position="77"/>
    </location>
</feature>
<proteinExistence type="predicted"/>
<feature type="transmembrane region" description="Helical" evidence="1">
    <location>
        <begin position="119"/>
        <end position="136"/>
    </location>
</feature>
<feature type="transmembrane region" description="Helical" evidence="1">
    <location>
        <begin position="29"/>
        <end position="51"/>
    </location>
</feature>
<dbReference type="Proteomes" id="UP000249166">
    <property type="component" value="Unassembled WGS sequence"/>
</dbReference>
<evidence type="ECO:0000313" key="2">
    <source>
        <dbReference type="EMBL" id="RAM35216.1"/>
    </source>
</evidence>
<dbReference type="RefSeq" id="WP_111905889.1">
    <property type="nucleotide sequence ID" value="NZ_QLNP01000105.1"/>
</dbReference>
<gene>
    <name evidence="2" type="ORF">DBZ45_21805</name>
</gene>
<keyword evidence="1" id="KW-0472">Membrane</keyword>
<dbReference type="EMBL" id="QLNP01000105">
    <property type="protein sequence ID" value="RAM35216.1"/>
    <property type="molecule type" value="Genomic_DNA"/>
</dbReference>
<organism evidence="2 3">
    <name type="scientific">Arthrobacter globiformis</name>
    <dbReference type="NCBI Taxonomy" id="1665"/>
    <lineage>
        <taxon>Bacteria</taxon>
        <taxon>Bacillati</taxon>
        <taxon>Actinomycetota</taxon>
        <taxon>Actinomycetes</taxon>
        <taxon>Micrococcales</taxon>
        <taxon>Micrococcaceae</taxon>
        <taxon>Arthrobacter</taxon>
    </lineage>
</organism>
<reference evidence="2 3" key="1">
    <citation type="submission" date="2018-04" db="EMBL/GenBank/DDBJ databases">
        <title>Bacteria isolated from cave deposits of Manipur.</title>
        <authorList>
            <person name="Sahoo D."/>
            <person name="Sarangthem I."/>
            <person name="Nandeibam J."/>
        </authorList>
    </citation>
    <scope>NUCLEOTIDE SEQUENCE [LARGE SCALE GENOMIC DNA]</scope>
    <source>
        <strain evidence="3">mrc11</strain>
    </source>
</reference>
<dbReference type="OrthoDB" id="4951405at2"/>
<comment type="caution">
    <text evidence="2">The sequence shown here is derived from an EMBL/GenBank/DDBJ whole genome shotgun (WGS) entry which is preliminary data.</text>
</comment>
<evidence type="ECO:0000313" key="3">
    <source>
        <dbReference type="Proteomes" id="UP000249166"/>
    </source>
</evidence>
<feature type="transmembrane region" description="Helical" evidence="1">
    <location>
        <begin position="89"/>
        <end position="113"/>
    </location>
</feature>
<protein>
    <recommendedName>
        <fullName evidence="4">ATP synthase</fullName>
    </recommendedName>
</protein>
<evidence type="ECO:0000256" key="1">
    <source>
        <dbReference type="SAM" id="Phobius"/>
    </source>
</evidence>
<name>A0A328H9F7_ARTGO</name>
<dbReference type="AlphaFoldDB" id="A0A328H9F7"/>
<keyword evidence="1" id="KW-1133">Transmembrane helix</keyword>
<accession>A0A328H9F7</accession>